<evidence type="ECO:0000313" key="2">
    <source>
        <dbReference type="Proteomes" id="UP000535890"/>
    </source>
</evidence>
<proteinExistence type="predicted"/>
<sequence length="71" mass="7392">MTEAAPSVRAYSQRMWASYASSLAEAVALDAGLGADDPRALALAHVVISALALDPAAIDAVFDLLRHGWSP</sequence>
<organism evidence="1 2">
    <name type="scientific">Actinomycetospora corticicola</name>
    <dbReference type="NCBI Taxonomy" id="663602"/>
    <lineage>
        <taxon>Bacteria</taxon>
        <taxon>Bacillati</taxon>
        <taxon>Actinomycetota</taxon>
        <taxon>Actinomycetes</taxon>
        <taxon>Pseudonocardiales</taxon>
        <taxon>Pseudonocardiaceae</taxon>
        <taxon>Actinomycetospora</taxon>
    </lineage>
</organism>
<dbReference type="RefSeq" id="WP_179794972.1">
    <property type="nucleotide sequence ID" value="NZ_BAABHP010000014.1"/>
</dbReference>
<comment type="caution">
    <text evidence="1">The sequence shown here is derived from an EMBL/GenBank/DDBJ whole genome shotgun (WGS) entry which is preliminary data.</text>
</comment>
<dbReference type="Gene3D" id="1.10.357.10">
    <property type="entry name" value="Tetracycline Repressor, domain 2"/>
    <property type="match status" value="1"/>
</dbReference>
<gene>
    <name evidence="1" type="ORF">BJ983_003511</name>
</gene>
<accession>A0A7Y9DXT1</accession>
<keyword evidence="2" id="KW-1185">Reference proteome</keyword>
<dbReference type="AlphaFoldDB" id="A0A7Y9DXT1"/>
<protein>
    <submittedName>
        <fullName evidence="1">Uncharacterized protein</fullName>
    </submittedName>
</protein>
<name>A0A7Y9DXT1_9PSEU</name>
<evidence type="ECO:0000313" key="1">
    <source>
        <dbReference type="EMBL" id="NYD37409.1"/>
    </source>
</evidence>
<dbReference type="EMBL" id="JACCBN010000001">
    <property type="protein sequence ID" value="NYD37409.1"/>
    <property type="molecule type" value="Genomic_DNA"/>
</dbReference>
<dbReference type="Proteomes" id="UP000535890">
    <property type="component" value="Unassembled WGS sequence"/>
</dbReference>
<reference evidence="1 2" key="1">
    <citation type="submission" date="2020-07" db="EMBL/GenBank/DDBJ databases">
        <title>Sequencing the genomes of 1000 actinobacteria strains.</title>
        <authorList>
            <person name="Klenk H.-P."/>
        </authorList>
    </citation>
    <scope>NUCLEOTIDE SEQUENCE [LARGE SCALE GENOMIC DNA]</scope>
    <source>
        <strain evidence="1 2">DSM 45772</strain>
    </source>
</reference>